<reference evidence="2 3" key="1">
    <citation type="submission" date="2017-08" db="EMBL/GenBank/DDBJ databases">
        <title>Infants hospitalized years apart are colonized by the same room-sourced microbial strains.</title>
        <authorList>
            <person name="Brooks B."/>
            <person name="Olm M.R."/>
            <person name="Firek B.A."/>
            <person name="Baker R."/>
            <person name="Thomas B.C."/>
            <person name="Morowitz M.J."/>
            <person name="Banfield J.F."/>
        </authorList>
    </citation>
    <scope>NUCLEOTIDE SEQUENCE [LARGE SCALE GENOMIC DNA]</scope>
    <source>
        <strain evidence="2">S2_018_000_R3_110</strain>
    </source>
</reference>
<dbReference type="AlphaFoldDB" id="A0A2W4YWX9"/>
<organism evidence="2 3">
    <name type="scientific">Sphingomonas hengshuiensis</name>
    <dbReference type="NCBI Taxonomy" id="1609977"/>
    <lineage>
        <taxon>Bacteria</taxon>
        <taxon>Pseudomonadati</taxon>
        <taxon>Pseudomonadota</taxon>
        <taxon>Alphaproteobacteria</taxon>
        <taxon>Sphingomonadales</taxon>
        <taxon>Sphingomonadaceae</taxon>
        <taxon>Sphingomonas</taxon>
    </lineage>
</organism>
<feature type="region of interest" description="Disordered" evidence="1">
    <location>
        <begin position="85"/>
        <end position="109"/>
    </location>
</feature>
<evidence type="ECO:0000313" key="2">
    <source>
        <dbReference type="EMBL" id="PZO73607.1"/>
    </source>
</evidence>
<feature type="compositionally biased region" description="Low complexity" evidence="1">
    <location>
        <begin position="99"/>
        <end position="109"/>
    </location>
</feature>
<protein>
    <submittedName>
        <fullName evidence="2">Ribonuclease</fullName>
    </submittedName>
</protein>
<name>A0A2W4YWX9_9SPHN</name>
<sequence length="324" mass="33583">MADWIVERGIGEVRAARIEGGAIVEARIEPDDALRAGAILTARLVRRIPVRGEGIVAWDGGEALLHPLPHGVTEGATLLVEITRPAAPEPGKPKRARARPAAPDAVPRDAPSLADLPGARILGPFDPDLLGEAGWPLLIEEAITGQVAFPGGALSIALTPAMTLIDIDGDLAPAALALAGVRAAAQAIARLDLAGSIGIDLPTVGDKAVRIAAAEAVDAILPQPFERTAVNGFGFLQIVRRRTRLSLPEQFVHAPAHARALLRQAQRTGGSGERTLAAHPAVVAAIAARPDWTVAVEHTLGAPLALRAEASLAISAGHVQARFP</sequence>
<evidence type="ECO:0000313" key="3">
    <source>
        <dbReference type="Proteomes" id="UP000248614"/>
    </source>
</evidence>
<dbReference type="Proteomes" id="UP000248614">
    <property type="component" value="Unassembled WGS sequence"/>
</dbReference>
<gene>
    <name evidence="2" type="ORF">DI632_14500</name>
</gene>
<dbReference type="EMBL" id="QFNF01000050">
    <property type="protein sequence ID" value="PZO73607.1"/>
    <property type="molecule type" value="Genomic_DNA"/>
</dbReference>
<comment type="caution">
    <text evidence="2">The sequence shown here is derived from an EMBL/GenBank/DDBJ whole genome shotgun (WGS) entry which is preliminary data.</text>
</comment>
<proteinExistence type="predicted"/>
<accession>A0A2W4YWX9</accession>
<evidence type="ECO:0000256" key="1">
    <source>
        <dbReference type="SAM" id="MobiDB-lite"/>
    </source>
</evidence>